<dbReference type="PANTHER" id="PTHR15002">
    <property type="entry name" value="RIBOSOMAL BIOGENESIS PROTEIN LAS1L"/>
    <property type="match status" value="1"/>
</dbReference>
<evidence type="ECO:0008006" key="3">
    <source>
        <dbReference type="Google" id="ProtNLM"/>
    </source>
</evidence>
<dbReference type="AlphaFoldDB" id="A0ABD3XCH4"/>
<reference evidence="1 2" key="1">
    <citation type="submission" date="2024-11" db="EMBL/GenBank/DDBJ databases">
        <title>Chromosome-level genome assembly of the freshwater bivalve Anodonta woodiana.</title>
        <authorList>
            <person name="Chen X."/>
        </authorList>
    </citation>
    <scope>NUCLEOTIDE SEQUENCE [LARGE SCALE GENOMIC DNA]</scope>
    <source>
        <strain evidence="1">MN2024</strain>
        <tissue evidence="1">Gills</tissue>
    </source>
</reference>
<comment type="caution">
    <text evidence="1">The sequence shown here is derived from an EMBL/GenBank/DDBJ whole genome shotgun (WGS) entry which is preliminary data.</text>
</comment>
<name>A0ABD3XCH4_SINWO</name>
<evidence type="ECO:0000313" key="2">
    <source>
        <dbReference type="Proteomes" id="UP001634394"/>
    </source>
</evidence>
<dbReference type="InterPro" id="IPR007174">
    <property type="entry name" value="Las1"/>
</dbReference>
<dbReference type="Proteomes" id="UP001634394">
    <property type="component" value="Unassembled WGS sequence"/>
</dbReference>
<dbReference type="PANTHER" id="PTHR15002:SF0">
    <property type="entry name" value="RIBOSOMAL BIOGENESIS PROTEIN LAS1L"/>
    <property type="match status" value="1"/>
</dbReference>
<evidence type="ECO:0000313" key="1">
    <source>
        <dbReference type="EMBL" id="KAL3883440.1"/>
    </source>
</evidence>
<accession>A0ABD3XCH4</accession>
<dbReference type="EMBL" id="JBJQND010000003">
    <property type="protein sequence ID" value="KAL3883440.1"/>
    <property type="molecule type" value="Genomic_DNA"/>
</dbReference>
<gene>
    <name evidence="1" type="ORF">ACJMK2_029703</name>
</gene>
<sequence length="526" mass="59800">MIGAGYRSERRIFPWISREEFKSIYNELFSDDPELQQHALDRICVWQSRALHKLSVAIDSTYTIISANLAFQKSLHHQDDINVNLRIRKDYSLAIIRFVNHLTEKNQTKQYAQPIHILAAEIGVPEWIVELRHDATHGALPSMPVLRAGARWALNWLKTEYWEKQVASMVLAESEPAAETGSACSAKSIDSANSPRQIVEDILVSYQQHRFQELRNPAVKDPDSIVVMENLNRALLEHRAEFVPILLREGYLVATLKQLQPLGLCINDLLDSSDLLLPASLIKFWTPLLRRLHHNKMISLLLRSALSSLPSSLAADNDTLHVTQILRWVYTILYHIQLMEAGKGIHSGVRIFKSSCSLPYTSLLQLALRNPISQGCAPLIDLLLNKQTTQALSEENRRKYQRLAAIYFNKEIETDELEGDSNEEHTDIHTVEDLTKGTDRECRPDMSASVIQPCRDSLDWSRVPIGFLPNFSSLYPRLDLEATHREELEGMSDSMCSDEDSSTPPLISSDPCEWNLNVVLKNVKIL</sequence>
<keyword evidence="2" id="KW-1185">Reference proteome</keyword>
<organism evidence="1 2">
    <name type="scientific">Sinanodonta woodiana</name>
    <name type="common">Chinese pond mussel</name>
    <name type="synonym">Anodonta woodiana</name>
    <dbReference type="NCBI Taxonomy" id="1069815"/>
    <lineage>
        <taxon>Eukaryota</taxon>
        <taxon>Metazoa</taxon>
        <taxon>Spiralia</taxon>
        <taxon>Lophotrochozoa</taxon>
        <taxon>Mollusca</taxon>
        <taxon>Bivalvia</taxon>
        <taxon>Autobranchia</taxon>
        <taxon>Heteroconchia</taxon>
        <taxon>Palaeoheterodonta</taxon>
        <taxon>Unionida</taxon>
        <taxon>Unionoidea</taxon>
        <taxon>Unionidae</taxon>
        <taxon>Unioninae</taxon>
        <taxon>Sinanodonta</taxon>
    </lineage>
</organism>
<protein>
    <recommendedName>
        <fullName evidence="3">Ribosomal biogenesis protein LAS1L</fullName>
    </recommendedName>
</protein>
<dbReference type="Pfam" id="PF04031">
    <property type="entry name" value="Las1"/>
    <property type="match status" value="1"/>
</dbReference>
<proteinExistence type="predicted"/>